<dbReference type="RefSeq" id="XP_007397179.1">
    <property type="nucleotide sequence ID" value="XM_007397117.1"/>
</dbReference>
<sequence>MNAISHSLAHRGPGASRTRSRWQPYHSTLNPTCSTQYRSPQSYLHTPASTILSVSPASYISPVWNLDQTRKHPSLPIAAQSVQTQTNPVRDAQKNKYVTRLVDQAVKSLCDIWRPEDIPQAFRVCPQDSAATTFACEKNPASGEIPLMQLPLRNSQLPSPISPSTQASPFCSPSISPQASSSSGCIQMDHLMPIRGFVHEVLRRSRTSTGVLQTALCYLEAVRSKVPDILQQERFKELHPDASMTEDSVQRIFLASEIGYGDTSLDLTGIYESDTDVSTISGTSTTTLVDVCPQEPLTAPPTELISNSDANPTGPPPICHTSSKIPSAPLPPLPPSPSPLLCPRRTFLACLILASKFMQDRSYSNKAWAKLAGLPPREIGRCERALGEALEWRLWVGKGPSAPSTTSGSIHRAVA</sequence>
<dbReference type="PANTHER" id="PTHR15615:SF36">
    <property type="entry name" value="PHO85 CYCLIN-5"/>
    <property type="match status" value="1"/>
</dbReference>
<name>K5WVK9_PHACS</name>
<dbReference type="HOGENOM" id="CLU_798238_0_0_1"/>
<dbReference type="GO" id="GO:0005634">
    <property type="term" value="C:nucleus"/>
    <property type="evidence" value="ECO:0007669"/>
    <property type="project" value="TreeGrafter"/>
</dbReference>
<dbReference type="Proteomes" id="UP000008370">
    <property type="component" value="Unassembled WGS sequence"/>
</dbReference>
<dbReference type="GO" id="GO:0016538">
    <property type="term" value="F:cyclin-dependent protein serine/threonine kinase regulator activity"/>
    <property type="evidence" value="ECO:0007669"/>
    <property type="project" value="TreeGrafter"/>
</dbReference>
<dbReference type="OrthoDB" id="286814at2759"/>
<dbReference type="Gene3D" id="1.10.472.10">
    <property type="entry name" value="Cyclin-like"/>
    <property type="match status" value="2"/>
</dbReference>
<evidence type="ECO:0008006" key="4">
    <source>
        <dbReference type="Google" id="ProtNLM"/>
    </source>
</evidence>
<dbReference type="InterPro" id="IPR013922">
    <property type="entry name" value="Cyclin_PHO80-like"/>
</dbReference>
<dbReference type="CDD" id="cd20557">
    <property type="entry name" value="CYCLIN_ScPCL1-like"/>
    <property type="match status" value="1"/>
</dbReference>
<dbReference type="SUPFAM" id="SSF47954">
    <property type="entry name" value="Cyclin-like"/>
    <property type="match status" value="1"/>
</dbReference>
<evidence type="ECO:0000256" key="1">
    <source>
        <dbReference type="SAM" id="MobiDB-lite"/>
    </source>
</evidence>
<dbReference type="GeneID" id="18920970"/>
<dbReference type="InParanoid" id="K5WVK9"/>
<dbReference type="GO" id="GO:0019901">
    <property type="term" value="F:protein kinase binding"/>
    <property type="evidence" value="ECO:0007669"/>
    <property type="project" value="InterPro"/>
</dbReference>
<protein>
    <recommendedName>
        <fullName evidence="4">Cyclin N-terminal domain-containing protein</fullName>
    </recommendedName>
</protein>
<feature type="region of interest" description="Disordered" evidence="1">
    <location>
        <begin position="1"/>
        <end position="24"/>
    </location>
</feature>
<dbReference type="STRING" id="650164.K5WVK9"/>
<dbReference type="GO" id="GO:0000307">
    <property type="term" value="C:cyclin-dependent protein kinase holoenzyme complex"/>
    <property type="evidence" value="ECO:0007669"/>
    <property type="project" value="TreeGrafter"/>
</dbReference>
<organism evidence="2 3">
    <name type="scientific">Phanerochaete carnosa (strain HHB-10118-sp)</name>
    <name type="common">White-rot fungus</name>
    <name type="synonym">Peniophora carnosa</name>
    <dbReference type="NCBI Taxonomy" id="650164"/>
    <lineage>
        <taxon>Eukaryota</taxon>
        <taxon>Fungi</taxon>
        <taxon>Dikarya</taxon>
        <taxon>Basidiomycota</taxon>
        <taxon>Agaricomycotina</taxon>
        <taxon>Agaricomycetes</taxon>
        <taxon>Polyporales</taxon>
        <taxon>Phanerochaetaceae</taxon>
        <taxon>Phanerochaete</taxon>
    </lineage>
</organism>
<dbReference type="PANTHER" id="PTHR15615">
    <property type="match status" value="1"/>
</dbReference>
<dbReference type="KEGG" id="pco:PHACADRAFT_97448"/>
<gene>
    <name evidence="2" type="ORF">PHACADRAFT_97448</name>
</gene>
<dbReference type="AlphaFoldDB" id="K5WVK9"/>
<evidence type="ECO:0000313" key="3">
    <source>
        <dbReference type="Proteomes" id="UP000008370"/>
    </source>
</evidence>
<dbReference type="InterPro" id="IPR036915">
    <property type="entry name" value="Cyclin-like_sf"/>
</dbReference>
<reference evidence="2 3" key="1">
    <citation type="journal article" date="2012" name="BMC Genomics">
        <title>Comparative genomics of the white-rot fungi, Phanerochaete carnosa and P. chrysosporium, to elucidate the genetic basis of the distinct wood types they colonize.</title>
        <authorList>
            <person name="Suzuki H."/>
            <person name="MacDonald J."/>
            <person name="Syed K."/>
            <person name="Salamov A."/>
            <person name="Hori C."/>
            <person name="Aerts A."/>
            <person name="Henrissat B."/>
            <person name="Wiebenga A."/>
            <person name="vanKuyk P.A."/>
            <person name="Barry K."/>
            <person name="Lindquist E."/>
            <person name="LaButti K."/>
            <person name="Lapidus A."/>
            <person name="Lucas S."/>
            <person name="Coutinho P."/>
            <person name="Gong Y."/>
            <person name="Samejima M."/>
            <person name="Mahadevan R."/>
            <person name="Abou-Zaid M."/>
            <person name="de Vries R.P."/>
            <person name="Igarashi K."/>
            <person name="Yadav J.S."/>
            <person name="Grigoriev I.V."/>
            <person name="Master E.R."/>
        </authorList>
    </citation>
    <scope>NUCLEOTIDE SEQUENCE [LARGE SCALE GENOMIC DNA]</scope>
    <source>
        <strain evidence="2 3">HHB-10118-sp</strain>
    </source>
</reference>
<dbReference type="EMBL" id="JH930473">
    <property type="protein sequence ID" value="EKM54487.1"/>
    <property type="molecule type" value="Genomic_DNA"/>
</dbReference>
<evidence type="ECO:0000313" key="2">
    <source>
        <dbReference type="EMBL" id="EKM54487.1"/>
    </source>
</evidence>
<proteinExistence type="predicted"/>
<feature type="non-terminal residue" evidence="2">
    <location>
        <position position="1"/>
    </location>
</feature>
<keyword evidence="3" id="KW-1185">Reference proteome</keyword>
<accession>K5WVK9</accession>